<dbReference type="OrthoDB" id="9877313at2"/>
<protein>
    <submittedName>
        <fullName evidence="3">Uncharacterized protein</fullName>
    </submittedName>
</protein>
<dbReference type="STRING" id="1548208.AXK12_04270"/>
<sequence length="165" mass="18492">MRRLSPLPLLALLVLLCAPRSAAAKSETADNDDGPPRPAHTSPNEKGEDRVQQLPELVISSSRITALDVQIGKLTKKIDRARRRLKKSSSLDESLNTDDIPKLLSILGGYTTGQRKSLARERLMLMEAERSILEAMKHVRSYREEQELKTQLHTLKSMALLLEQS</sequence>
<reference evidence="3 4" key="1">
    <citation type="submission" date="2016-02" db="EMBL/GenBank/DDBJ databases">
        <authorList>
            <person name="Wen L."/>
            <person name="He K."/>
            <person name="Yang H."/>
        </authorList>
    </citation>
    <scope>NUCLEOTIDE SEQUENCE [LARGE SCALE GENOMIC DNA]</scope>
    <source>
        <strain evidence="3 4">CV41</strain>
    </source>
</reference>
<dbReference type="RefSeq" id="WP_068711562.1">
    <property type="nucleotide sequence ID" value="NZ_LSZP01000032.1"/>
</dbReference>
<dbReference type="Proteomes" id="UP000071392">
    <property type="component" value="Unassembled WGS sequence"/>
</dbReference>
<proteinExistence type="predicted"/>
<evidence type="ECO:0000256" key="2">
    <source>
        <dbReference type="SAM" id="SignalP"/>
    </source>
</evidence>
<feature type="region of interest" description="Disordered" evidence="1">
    <location>
        <begin position="24"/>
        <end position="51"/>
    </location>
</feature>
<feature type="signal peptide" evidence="2">
    <location>
        <begin position="1"/>
        <end position="24"/>
    </location>
</feature>
<dbReference type="AlphaFoldDB" id="A0A139SN96"/>
<feature type="chain" id="PRO_5007299345" evidence="2">
    <location>
        <begin position="25"/>
        <end position="165"/>
    </location>
</feature>
<keyword evidence="4" id="KW-1185">Reference proteome</keyword>
<accession>A0A139SN96</accession>
<evidence type="ECO:0000313" key="3">
    <source>
        <dbReference type="EMBL" id="KXU36045.1"/>
    </source>
</evidence>
<gene>
    <name evidence="3" type="ORF">AXK12_04270</name>
</gene>
<comment type="caution">
    <text evidence="3">The sequence shown here is derived from an EMBL/GenBank/DDBJ whole genome shotgun (WGS) entry which is preliminary data.</text>
</comment>
<dbReference type="EMBL" id="LSZP01000032">
    <property type="protein sequence ID" value="KXU36045.1"/>
    <property type="molecule type" value="Genomic_DNA"/>
</dbReference>
<organism evidence="3 4">
    <name type="scientific">Cephaloticoccus capnophilus</name>
    <dbReference type="NCBI Taxonomy" id="1548208"/>
    <lineage>
        <taxon>Bacteria</taxon>
        <taxon>Pseudomonadati</taxon>
        <taxon>Verrucomicrobiota</taxon>
        <taxon>Opitutia</taxon>
        <taxon>Opitutales</taxon>
        <taxon>Opitutaceae</taxon>
        <taxon>Cephaloticoccus</taxon>
    </lineage>
</organism>
<name>A0A139SN96_9BACT</name>
<evidence type="ECO:0000313" key="4">
    <source>
        <dbReference type="Proteomes" id="UP000071392"/>
    </source>
</evidence>
<keyword evidence="2" id="KW-0732">Signal</keyword>
<evidence type="ECO:0000256" key="1">
    <source>
        <dbReference type="SAM" id="MobiDB-lite"/>
    </source>
</evidence>